<reference evidence="2" key="1">
    <citation type="journal article" date="2019" name="Int. J. Syst. Evol. Microbiol.">
        <title>The Global Catalogue of Microorganisms (GCM) 10K type strain sequencing project: providing services to taxonomists for standard genome sequencing and annotation.</title>
        <authorList>
            <consortium name="The Broad Institute Genomics Platform"/>
            <consortium name="The Broad Institute Genome Sequencing Center for Infectious Disease"/>
            <person name="Wu L."/>
            <person name="Ma J."/>
        </authorList>
    </citation>
    <scope>NUCLEOTIDE SEQUENCE [LARGE SCALE GENOMIC DNA]</scope>
    <source>
        <strain evidence="2">JCM 31920</strain>
    </source>
</reference>
<dbReference type="InterPro" id="IPR021457">
    <property type="entry name" value="DUF3108"/>
</dbReference>
<gene>
    <name evidence="1" type="ORF">GCM10023091_15390</name>
</gene>
<sequence>MSKKILIIVFAIIALAGIFSFTKVESRQEKHFDVGERVEYRIHYGIINAAEARVDIAKNLSKINGRPCYRINVFGRTTGAFDVFTKVRDTWRSFVDTTSMEPHQFYRNIRENNYRKEETTYFDRRSNKAKTQTRDTTRIFNVPSNVHDIISGYYYLRTVNFNDRKEGDIIEVPVFLSDETIRMRVKYAGRDVVKTKYGRIKVFKLHPLMPNNKLFKGENSIRIWVSDDENKVPIKIEVDLFIGALAMDIKHYNGLQAEPAWF</sequence>
<organism evidence="1 2">
    <name type="scientific">Ravibacter arvi</name>
    <dbReference type="NCBI Taxonomy" id="2051041"/>
    <lineage>
        <taxon>Bacteria</taxon>
        <taxon>Pseudomonadati</taxon>
        <taxon>Bacteroidota</taxon>
        <taxon>Cytophagia</taxon>
        <taxon>Cytophagales</taxon>
        <taxon>Spirosomataceae</taxon>
        <taxon>Ravibacter</taxon>
    </lineage>
</organism>
<evidence type="ECO:0000313" key="2">
    <source>
        <dbReference type="Proteomes" id="UP001501508"/>
    </source>
</evidence>
<dbReference type="EMBL" id="BAABEY010000016">
    <property type="protein sequence ID" value="GAA4436893.1"/>
    <property type="molecule type" value="Genomic_DNA"/>
</dbReference>
<name>A0ABP8LVB4_9BACT</name>
<proteinExistence type="predicted"/>
<protein>
    <submittedName>
        <fullName evidence="1">DUF3108 domain-containing protein</fullName>
    </submittedName>
</protein>
<dbReference type="Proteomes" id="UP001501508">
    <property type="component" value="Unassembled WGS sequence"/>
</dbReference>
<keyword evidence="2" id="KW-1185">Reference proteome</keyword>
<dbReference type="Pfam" id="PF11306">
    <property type="entry name" value="DUF3108"/>
    <property type="match status" value="1"/>
</dbReference>
<comment type="caution">
    <text evidence="1">The sequence shown here is derived from an EMBL/GenBank/DDBJ whole genome shotgun (WGS) entry which is preliminary data.</text>
</comment>
<accession>A0ABP8LVB4</accession>
<dbReference type="RefSeq" id="WP_345027754.1">
    <property type="nucleotide sequence ID" value="NZ_BAABEY010000016.1"/>
</dbReference>
<evidence type="ECO:0000313" key="1">
    <source>
        <dbReference type="EMBL" id="GAA4436893.1"/>
    </source>
</evidence>